<organism evidence="1 2">
    <name type="scientific">Brevibacterium metallidurans</name>
    <dbReference type="NCBI Taxonomy" id="1482676"/>
    <lineage>
        <taxon>Bacteria</taxon>
        <taxon>Bacillati</taxon>
        <taxon>Actinomycetota</taxon>
        <taxon>Actinomycetes</taxon>
        <taxon>Micrococcales</taxon>
        <taxon>Brevibacteriaceae</taxon>
        <taxon>Brevibacterium</taxon>
    </lineage>
</organism>
<gene>
    <name evidence="1" type="ORF">NCCP602_15850</name>
</gene>
<protein>
    <submittedName>
        <fullName evidence="1">Uncharacterized protein</fullName>
    </submittedName>
</protein>
<accession>A0ABN0SN35</accession>
<sequence>MVSAGRFGWWFACPGDALRLEVRSGWRLRWAFGARIIACARILVGEDRVDVDRPGIVGAVSIGIDLVFLRRPGTGGAAADGMIAAVDSHVRGGGDRDGRFRTLIG</sequence>
<evidence type="ECO:0000313" key="2">
    <source>
        <dbReference type="Proteomes" id="UP001498238"/>
    </source>
</evidence>
<dbReference type="Proteomes" id="UP001498238">
    <property type="component" value="Unassembled WGS sequence"/>
</dbReference>
<proteinExistence type="predicted"/>
<comment type="caution">
    <text evidence="1">The sequence shown here is derived from an EMBL/GenBank/DDBJ whole genome shotgun (WGS) entry which is preliminary data.</text>
</comment>
<evidence type="ECO:0000313" key="1">
    <source>
        <dbReference type="EMBL" id="GAA0035624.1"/>
    </source>
</evidence>
<reference evidence="1 2" key="1">
    <citation type="submission" date="2024-01" db="EMBL/GenBank/DDBJ databases">
        <title>Characterization of antibiotic resistant novel bacterial strains and their environmental applications.</title>
        <authorList>
            <person name="Manzoor S."/>
            <person name="Abbas S."/>
            <person name="Arshad M."/>
            <person name="Ahmed I."/>
        </authorList>
    </citation>
    <scope>NUCLEOTIDE SEQUENCE [LARGE SCALE GENOMIC DNA]</scope>
    <source>
        <strain evidence="1 2">NCCP-602</strain>
    </source>
</reference>
<dbReference type="EMBL" id="BAAAAF010000005">
    <property type="protein sequence ID" value="GAA0035624.1"/>
    <property type="molecule type" value="Genomic_DNA"/>
</dbReference>
<keyword evidence="2" id="KW-1185">Reference proteome</keyword>
<name>A0ABN0SN35_9MICO</name>